<dbReference type="Proteomes" id="UP000094764">
    <property type="component" value="Unassembled WGS sequence"/>
</dbReference>
<keyword evidence="4" id="KW-1185">Reference proteome</keyword>
<dbReference type="EMBL" id="MIKB01000014">
    <property type="protein sequence ID" value="OEG15912.1"/>
    <property type="molecule type" value="Genomic_DNA"/>
</dbReference>
<reference evidence="4" key="1">
    <citation type="submission" date="2016-09" db="EMBL/GenBank/DDBJ databases">
        <authorList>
            <person name="Gulvik C.A."/>
        </authorList>
    </citation>
    <scope>NUCLEOTIDE SEQUENCE [LARGE SCALE GENOMIC DNA]</scope>
    <source>
        <strain evidence="4">LMG 26306</strain>
    </source>
</reference>
<dbReference type="InterPro" id="IPR011010">
    <property type="entry name" value="DNA_brk_join_enz"/>
</dbReference>
<keyword evidence="1" id="KW-0233">DNA recombination</keyword>
<accession>A0A1E5GTC0</accession>
<dbReference type="InterPro" id="IPR013762">
    <property type="entry name" value="Integrase-like_cat_sf"/>
</dbReference>
<sequence>MLGNVAKHKNEQYLSTPKTKSSERELYLDSKTLKLICIWKEYQSKVGNVELVFSHDGTFLDQGWMWKKFRTLQKKLELPFISIHDLRHSHASMLVHLGENPKMIQERLGHANIEMTLGTYSHLYPNQDVELVKKLDQIN</sequence>
<evidence type="ECO:0000259" key="2">
    <source>
        <dbReference type="PROSITE" id="PS51898"/>
    </source>
</evidence>
<protein>
    <recommendedName>
        <fullName evidence="2">Tyr recombinase domain-containing protein</fullName>
    </recommendedName>
</protein>
<dbReference type="GO" id="GO:0015074">
    <property type="term" value="P:DNA integration"/>
    <property type="evidence" value="ECO:0007669"/>
    <property type="project" value="InterPro"/>
</dbReference>
<dbReference type="GO" id="GO:0006310">
    <property type="term" value="P:DNA recombination"/>
    <property type="evidence" value="ECO:0007669"/>
    <property type="project" value="UniProtKB-KW"/>
</dbReference>
<comment type="caution">
    <text evidence="3">The sequence shown here is derived from an EMBL/GenBank/DDBJ whole genome shotgun (WGS) entry which is preliminary data.</text>
</comment>
<name>A0A1E5GTC0_9ENTE</name>
<dbReference type="AlphaFoldDB" id="A0A1E5GTC0"/>
<dbReference type="OrthoDB" id="9803188at2"/>
<dbReference type="CDD" id="cd01189">
    <property type="entry name" value="INT_ICEBs1_C_like"/>
    <property type="match status" value="1"/>
</dbReference>
<feature type="domain" description="Tyr recombinase" evidence="2">
    <location>
        <begin position="1"/>
        <end position="133"/>
    </location>
</feature>
<dbReference type="PROSITE" id="PS51898">
    <property type="entry name" value="TYR_RECOMBINASE"/>
    <property type="match status" value="1"/>
</dbReference>
<dbReference type="GO" id="GO:0003677">
    <property type="term" value="F:DNA binding"/>
    <property type="evidence" value="ECO:0007669"/>
    <property type="project" value="InterPro"/>
</dbReference>
<dbReference type="RefSeq" id="WP_069635110.1">
    <property type="nucleotide sequence ID" value="NZ_JXKZ01000018.1"/>
</dbReference>
<proteinExistence type="predicted"/>
<gene>
    <name evidence="3" type="ORF">BCR23_07120</name>
</gene>
<dbReference type="STRING" id="903983.BCR23_07120"/>
<dbReference type="Gene3D" id="1.10.443.10">
    <property type="entry name" value="Intergrase catalytic core"/>
    <property type="match status" value="1"/>
</dbReference>
<evidence type="ECO:0000256" key="1">
    <source>
        <dbReference type="ARBA" id="ARBA00023172"/>
    </source>
</evidence>
<evidence type="ECO:0000313" key="4">
    <source>
        <dbReference type="Proteomes" id="UP000094764"/>
    </source>
</evidence>
<dbReference type="InterPro" id="IPR002104">
    <property type="entry name" value="Integrase_catalytic"/>
</dbReference>
<evidence type="ECO:0000313" key="3">
    <source>
        <dbReference type="EMBL" id="OEG15912.1"/>
    </source>
</evidence>
<organism evidence="3 4">
    <name type="scientific">Enterococcus quebecensis</name>
    <dbReference type="NCBI Taxonomy" id="903983"/>
    <lineage>
        <taxon>Bacteria</taxon>
        <taxon>Bacillati</taxon>
        <taxon>Bacillota</taxon>
        <taxon>Bacilli</taxon>
        <taxon>Lactobacillales</taxon>
        <taxon>Enterococcaceae</taxon>
        <taxon>Enterococcus</taxon>
    </lineage>
</organism>
<dbReference type="SUPFAM" id="SSF56349">
    <property type="entry name" value="DNA breaking-rejoining enzymes"/>
    <property type="match status" value="1"/>
</dbReference>
<dbReference type="Pfam" id="PF00589">
    <property type="entry name" value="Phage_integrase"/>
    <property type="match status" value="1"/>
</dbReference>